<proteinExistence type="predicted"/>
<dbReference type="PROSITE" id="PS51084">
    <property type="entry name" value="HIT_2"/>
    <property type="match status" value="1"/>
</dbReference>
<feature type="active site" description="Tele-AMP-histidine intermediate" evidence="1">
    <location>
        <position position="121"/>
    </location>
</feature>
<evidence type="ECO:0000256" key="3">
    <source>
        <dbReference type="PROSITE-ProRule" id="PRU00464"/>
    </source>
</evidence>
<dbReference type="Gene3D" id="3.30.428.10">
    <property type="entry name" value="HIT-like"/>
    <property type="match status" value="1"/>
</dbReference>
<evidence type="ECO:0000259" key="4">
    <source>
        <dbReference type="PROSITE" id="PS51084"/>
    </source>
</evidence>
<name>A0A7S0AHD9_9DINO</name>
<dbReference type="InterPro" id="IPR036265">
    <property type="entry name" value="HIT-like_sf"/>
</dbReference>
<dbReference type="InterPro" id="IPR011146">
    <property type="entry name" value="HIT-like"/>
</dbReference>
<gene>
    <name evidence="5" type="ORF">PBAH0796_LOCUS16319</name>
</gene>
<evidence type="ECO:0000256" key="2">
    <source>
        <dbReference type="PIRSR" id="PIRSR601310-3"/>
    </source>
</evidence>
<feature type="short sequence motif" description="Histidine triad motif" evidence="2 3">
    <location>
        <begin position="119"/>
        <end position="123"/>
    </location>
</feature>
<reference evidence="5" key="1">
    <citation type="submission" date="2021-01" db="EMBL/GenBank/DDBJ databases">
        <authorList>
            <person name="Corre E."/>
            <person name="Pelletier E."/>
            <person name="Niang G."/>
            <person name="Scheremetjew M."/>
            <person name="Finn R."/>
            <person name="Kale V."/>
            <person name="Holt S."/>
            <person name="Cochrane G."/>
            <person name="Meng A."/>
            <person name="Brown T."/>
            <person name="Cohen L."/>
        </authorList>
    </citation>
    <scope>NUCLEOTIDE SEQUENCE</scope>
    <source>
        <strain evidence="5">Pbaha01</strain>
    </source>
</reference>
<dbReference type="EMBL" id="HBEG01026949">
    <property type="protein sequence ID" value="CAD8363339.1"/>
    <property type="molecule type" value="Transcribed_RNA"/>
</dbReference>
<feature type="domain" description="HIT" evidence="4">
    <location>
        <begin position="24"/>
        <end position="135"/>
    </location>
</feature>
<dbReference type="InterPro" id="IPR019808">
    <property type="entry name" value="Histidine_triad_CS"/>
</dbReference>
<dbReference type="CDD" id="cd01276">
    <property type="entry name" value="PKCI_related"/>
    <property type="match status" value="1"/>
</dbReference>
<dbReference type="AlphaFoldDB" id="A0A7S0AHD9"/>
<dbReference type="InterPro" id="IPR001310">
    <property type="entry name" value="Histidine_triad_HIT"/>
</dbReference>
<dbReference type="PANTHER" id="PTHR23089">
    <property type="entry name" value="HISTIDINE TRIAD HIT PROTEIN"/>
    <property type="match status" value="1"/>
</dbReference>
<accession>A0A7S0AHD9</accession>
<dbReference type="Pfam" id="PF01230">
    <property type="entry name" value="HIT"/>
    <property type="match status" value="1"/>
</dbReference>
<dbReference type="GO" id="GO:0003824">
    <property type="term" value="F:catalytic activity"/>
    <property type="evidence" value="ECO:0007669"/>
    <property type="project" value="InterPro"/>
</dbReference>
<dbReference type="SUPFAM" id="SSF54197">
    <property type="entry name" value="HIT-like"/>
    <property type="match status" value="1"/>
</dbReference>
<evidence type="ECO:0000256" key="1">
    <source>
        <dbReference type="PIRSR" id="PIRSR601310-1"/>
    </source>
</evidence>
<protein>
    <recommendedName>
        <fullName evidence="4">HIT domain-containing protein</fullName>
    </recommendedName>
</protein>
<evidence type="ECO:0000313" key="5">
    <source>
        <dbReference type="EMBL" id="CAD8363339.1"/>
    </source>
</evidence>
<sequence length="135" mass="14698">MASEEEKARTAAAAGLADSGAPTIFDKIIAKQIPSDVVYEDEEALAFRDINPQAPKHILVIPKRRQGLTQLCTATLEHRAILGHLMYVASEVARQEGLDKTGYRLVVNDGEAGCQSVYHLHLHVIGGRQMGWPPG</sequence>
<dbReference type="PRINTS" id="PR00332">
    <property type="entry name" value="HISTRIAD"/>
</dbReference>
<dbReference type="FunFam" id="3.30.428.10:FF:000005">
    <property type="entry name" value="Histidine triad nucleotide-binding protein 1"/>
    <property type="match status" value="1"/>
</dbReference>
<organism evidence="5">
    <name type="scientific">Pyrodinium bahamense</name>
    <dbReference type="NCBI Taxonomy" id="73915"/>
    <lineage>
        <taxon>Eukaryota</taxon>
        <taxon>Sar</taxon>
        <taxon>Alveolata</taxon>
        <taxon>Dinophyceae</taxon>
        <taxon>Gonyaulacales</taxon>
        <taxon>Pyrocystaceae</taxon>
        <taxon>Pyrodinium</taxon>
    </lineage>
</organism>
<dbReference type="PROSITE" id="PS00892">
    <property type="entry name" value="HIT_1"/>
    <property type="match status" value="1"/>
</dbReference>